<comment type="caution">
    <text evidence="3">The sequence shown here is derived from an EMBL/GenBank/DDBJ whole genome shotgun (WGS) entry which is preliminary data.</text>
</comment>
<dbReference type="PANTHER" id="PTHR11255">
    <property type="entry name" value="DIACYLGLYCEROL KINASE"/>
    <property type="match status" value="1"/>
</dbReference>
<evidence type="ECO:0000313" key="4">
    <source>
        <dbReference type="Proteomes" id="UP001381693"/>
    </source>
</evidence>
<evidence type="ECO:0000256" key="1">
    <source>
        <dbReference type="SAM" id="MobiDB-lite"/>
    </source>
</evidence>
<feature type="region of interest" description="Disordered" evidence="1">
    <location>
        <begin position="7"/>
        <end position="27"/>
    </location>
</feature>
<dbReference type="GO" id="GO:0016020">
    <property type="term" value="C:membrane"/>
    <property type="evidence" value="ECO:0007669"/>
    <property type="project" value="TreeGrafter"/>
</dbReference>
<organism evidence="3 4">
    <name type="scientific">Halocaridina rubra</name>
    <name type="common">Hawaiian red shrimp</name>
    <dbReference type="NCBI Taxonomy" id="373956"/>
    <lineage>
        <taxon>Eukaryota</taxon>
        <taxon>Metazoa</taxon>
        <taxon>Ecdysozoa</taxon>
        <taxon>Arthropoda</taxon>
        <taxon>Crustacea</taxon>
        <taxon>Multicrustacea</taxon>
        <taxon>Malacostraca</taxon>
        <taxon>Eumalacostraca</taxon>
        <taxon>Eucarida</taxon>
        <taxon>Decapoda</taxon>
        <taxon>Pleocyemata</taxon>
        <taxon>Caridea</taxon>
        <taxon>Atyoidea</taxon>
        <taxon>Atyidae</taxon>
        <taxon>Halocaridina</taxon>
    </lineage>
</organism>
<sequence>MPVFEYFPNVSSDSSSKKRNQKSGSSECSSILSSFRRILNPAQVMDLAEHPPEEALEWCDLVPSDVTCRIIVAGGDGTVGWVFDAIFKLKLKYTGIAIEEFFLVHNKGQKVSS</sequence>
<dbReference type="PANTHER" id="PTHR11255:SF118">
    <property type="entry name" value="DIACYLGLYCEROL KINASE EPSILON"/>
    <property type="match status" value="1"/>
</dbReference>
<evidence type="ECO:0000313" key="3">
    <source>
        <dbReference type="EMBL" id="KAK7051140.1"/>
    </source>
</evidence>
<dbReference type="EMBL" id="JAXCGZ010021451">
    <property type="protein sequence ID" value="KAK7051140.1"/>
    <property type="molecule type" value="Genomic_DNA"/>
</dbReference>
<accession>A0AAN8WPU7</accession>
<protein>
    <recommendedName>
        <fullName evidence="2">DAGKc domain-containing protein</fullName>
    </recommendedName>
</protein>
<dbReference type="InterPro" id="IPR017438">
    <property type="entry name" value="ATP-NAD_kinase_N"/>
</dbReference>
<dbReference type="InterPro" id="IPR001206">
    <property type="entry name" value="Diacylglycerol_kinase_cat_dom"/>
</dbReference>
<dbReference type="InterPro" id="IPR016064">
    <property type="entry name" value="NAD/diacylglycerol_kinase_sf"/>
</dbReference>
<evidence type="ECO:0000259" key="2">
    <source>
        <dbReference type="PROSITE" id="PS50146"/>
    </source>
</evidence>
<proteinExistence type="predicted"/>
<dbReference type="SUPFAM" id="SSF111331">
    <property type="entry name" value="NAD kinase/diacylglycerol kinase-like"/>
    <property type="match status" value="1"/>
</dbReference>
<dbReference type="Proteomes" id="UP001381693">
    <property type="component" value="Unassembled WGS sequence"/>
</dbReference>
<dbReference type="InterPro" id="IPR037607">
    <property type="entry name" value="DGK"/>
</dbReference>
<dbReference type="GO" id="GO:0007165">
    <property type="term" value="P:signal transduction"/>
    <property type="evidence" value="ECO:0007669"/>
    <property type="project" value="InterPro"/>
</dbReference>
<dbReference type="Pfam" id="PF00781">
    <property type="entry name" value="DAGK_cat"/>
    <property type="match status" value="1"/>
</dbReference>
<name>A0AAN8WPU7_HALRR</name>
<feature type="domain" description="DAGKc" evidence="2">
    <location>
        <begin position="10"/>
        <end position="113"/>
    </location>
</feature>
<dbReference type="Gene3D" id="3.40.50.10330">
    <property type="entry name" value="Probable inorganic polyphosphate/atp-NAD kinase, domain 1"/>
    <property type="match status" value="1"/>
</dbReference>
<dbReference type="AlphaFoldDB" id="A0AAN8WPU7"/>
<reference evidence="3 4" key="1">
    <citation type="submission" date="2023-11" db="EMBL/GenBank/DDBJ databases">
        <title>Halocaridina rubra genome assembly.</title>
        <authorList>
            <person name="Smith C."/>
        </authorList>
    </citation>
    <scope>NUCLEOTIDE SEQUENCE [LARGE SCALE GENOMIC DNA]</scope>
    <source>
        <strain evidence="3">EP-1</strain>
        <tissue evidence="3">Whole</tissue>
    </source>
</reference>
<gene>
    <name evidence="3" type="ORF">SK128_011601</name>
</gene>
<dbReference type="GO" id="GO:0004143">
    <property type="term" value="F:ATP-dependent diacylglycerol kinase activity"/>
    <property type="evidence" value="ECO:0007669"/>
    <property type="project" value="InterPro"/>
</dbReference>
<keyword evidence="4" id="KW-1185">Reference proteome</keyword>
<dbReference type="PROSITE" id="PS50146">
    <property type="entry name" value="DAGK"/>
    <property type="match status" value="1"/>
</dbReference>